<evidence type="ECO:0000313" key="2">
    <source>
        <dbReference type="Proteomes" id="UP000760472"/>
    </source>
</evidence>
<reference evidence="1 2" key="1">
    <citation type="submission" date="2021-02" db="EMBL/GenBank/DDBJ databases">
        <title>A novel species of genus Amphritea isolated from a fishpond in China.</title>
        <authorList>
            <person name="Lu H."/>
        </authorList>
    </citation>
    <scope>NUCLEOTIDE SEQUENCE [LARGE SCALE GENOMIC DNA]</scope>
    <source>
        <strain evidence="1 2">RP18W</strain>
    </source>
</reference>
<sequence length="67" mass="7341">MAIPETHNSIYKQAASMRSQVQAELILKAFAFVKHRVRSTAPAFGPLSSHTDYKMSMKAMDGDTAAV</sequence>
<protein>
    <submittedName>
        <fullName evidence="1">Uncharacterized protein</fullName>
    </submittedName>
</protein>
<evidence type="ECO:0000313" key="1">
    <source>
        <dbReference type="EMBL" id="MBN0988247.1"/>
    </source>
</evidence>
<dbReference type="Proteomes" id="UP000760472">
    <property type="component" value="Unassembled WGS sequence"/>
</dbReference>
<dbReference type="RefSeq" id="WP_205213781.1">
    <property type="nucleotide sequence ID" value="NZ_JAFFZP010000019.1"/>
</dbReference>
<proteinExistence type="predicted"/>
<comment type="caution">
    <text evidence="1">The sequence shown here is derived from an EMBL/GenBank/DDBJ whole genome shotgun (WGS) entry which is preliminary data.</text>
</comment>
<name>A0ABS2W961_9GAMM</name>
<dbReference type="EMBL" id="JAFFZP010000019">
    <property type="protein sequence ID" value="MBN0988247.1"/>
    <property type="molecule type" value="Genomic_DNA"/>
</dbReference>
<gene>
    <name evidence="1" type="ORF">JW498_12810</name>
</gene>
<keyword evidence="2" id="KW-1185">Reference proteome</keyword>
<organism evidence="1 2">
    <name type="scientific">Amphritea pacifica</name>
    <dbReference type="NCBI Taxonomy" id="2811233"/>
    <lineage>
        <taxon>Bacteria</taxon>
        <taxon>Pseudomonadati</taxon>
        <taxon>Pseudomonadota</taxon>
        <taxon>Gammaproteobacteria</taxon>
        <taxon>Oceanospirillales</taxon>
        <taxon>Oceanospirillaceae</taxon>
        <taxon>Amphritea</taxon>
    </lineage>
</organism>
<accession>A0ABS2W961</accession>